<dbReference type="AlphaFoldDB" id="A0A1I1TLF5"/>
<evidence type="ECO:0000256" key="3">
    <source>
        <dbReference type="ARBA" id="ARBA00023015"/>
    </source>
</evidence>
<evidence type="ECO:0000313" key="11">
    <source>
        <dbReference type="Proteomes" id="UP000243950"/>
    </source>
</evidence>
<sequence>MERCESVQVAAPQTRLLAVEALAGSLQGVILRLQARLGELQVGIFDSLKDLDVAMLAPHIVLLEVGEPGASELAMAERMQRLWPDIGLILLIERTRLDQRLRGYALGADHCLDHPCAEEELLGVIEALMRRLSMQNTSAGDCWVIDAQAQRLHLPDGRVLALSRNECRVLQCLEGAPQQTASRQLLAECLGANYMTYDERRLEAIVSRLRRKIADFAGREAPIRALRNKGYLFTGNLLACR</sequence>
<dbReference type="PANTHER" id="PTHR48111:SF1">
    <property type="entry name" value="TWO-COMPONENT RESPONSE REGULATOR ORR33"/>
    <property type="match status" value="1"/>
</dbReference>
<dbReference type="GO" id="GO:0006355">
    <property type="term" value="P:regulation of DNA-templated transcription"/>
    <property type="evidence" value="ECO:0007669"/>
    <property type="project" value="InterPro"/>
</dbReference>
<dbReference type="Gene3D" id="1.10.10.10">
    <property type="entry name" value="Winged helix-like DNA-binding domain superfamily/Winged helix DNA-binding domain"/>
    <property type="match status" value="1"/>
</dbReference>
<name>A0A1I1TLF5_PSEOC</name>
<dbReference type="RefSeq" id="WP_093502283.1">
    <property type="nucleotide sequence ID" value="NZ_BSSG01000002.1"/>
</dbReference>
<keyword evidence="11" id="KW-1185">Reference proteome</keyword>
<evidence type="ECO:0000256" key="5">
    <source>
        <dbReference type="ARBA" id="ARBA00023163"/>
    </source>
</evidence>
<evidence type="ECO:0000256" key="6">
    <source>
        <dbReference type="PROSITE-ProRule" id="PRU00169"/>
    </source>
</evidence>
<dbReference type="InterPro" id="IPR001789">
    <property type="entry name" value="Sig_transdc_resp-reg_receiver"/>
</dbReference>
<evidence type="ECO:0000313" key="10">
    <source>
        <dbReference type="EMBL" id="SFD59506.1"/>
    </source>
</evidence>
<organism evidence="10 11">
    <name type="scientific">Pseudomonas straminea</name>
    <dbReference type="NCBI Taxonomy" id="47882"/>
    <lineage>
        <taxon>Bacteria</taxon>
        <taxon>Pseudomonadati</taxon>
        <taxon>Pseudomonadota</taxon>
        <taxon>Gammaproteobacteria</taxon>
        <taxon>Pseudomonadales</taxon>
        <taxon>Pseudomonadaceae</taxon>
        <taxon>Phytopseudomonas</taxon>
    </lineage>
</organism>
<dbReference type="CDD" id="cd00383">
    <property type="entry name" value="trans_reg_C"/>
    <property type="match status" value="1"/>
</dbReference>
<proteinExistence type="predicted"/>
<dbReference type="InterPro" id="IPR016032">
    <property type="entry name" value="Sig_transdc_resp-reg_C-effctor"/>
</dbReference>
<keyword evidence="1" id="KW-0597">Phosphoprotein</keyword>
<dbReference type="SUPFAM" id="SSF52172">
    <property type="entry name" value="CheY-like"/>
    <property type="match status" value="1"/>
</dbReference>
<dbReference type="PANTHER" id="PTHR48111">
    <property type="entry name" value="REGULATOR OF RPOS"/>
    <property type="match status" value="1"/>
</dbReference>
<dbReference type="Gene3D" id="3.40.50.2300">
    <property type="match status" value="1"/>
</dbReference>
<dbReference type="GO" id="GO:0032993">
    <property type="term" value="C:protein-DNA complex"/>
    <property type="evidence" value="ECO:0007669"/>
    <property type="project" value="TreeGrafter"/>
</dbReference>
<dbReference type="Pfam" id="PF00486">
    <property type="entry name" value="Trans_reg_C"/>
    <property type="match status" value="1"/>
</dbReference>
<dbReference type="InterPro" id="IPR039420">
    <property type="entry name" value="WalR-like"/>
</dbReference>
<feature type="domain" description="Response regulatory" evidence="8">
    <location>
        <begin position="15"/>
        <end position="129"/>
    </location>
</feature>
<dbReference type="InterPro" id="IPR036388">
    <property type="entry name" value="WH-like_DNA-bd_sf"/>
</dbReference>
<dbReference type="SUPFAM" id="SSF46894">
    <property type="entry name" value="C-terminal effector domain of the bipartite response regulators"/>
    <property type="match status" value="1"/>
</dbReference>
<dbReference type="GO" id="GO:0000156">
    <property type="term" value="F:phosphorelay response regulator activity"/>
    <property type="evidence" value="ECO:0007669"/>
    <property type="project" value="TreeGrafter"/>
</dbReference>
<keyword evidence="3" id="KW-0805">Transcription regulation</keyword>
<dbReference type="GO" id="GO:0000976">
    <property type="term" value="F:transcription cis-regulatory region binding"/>
    <property type="evidence" value="ECO:0007669"/>
    <property type="project" value="TreeGrafter"/>
</dbReference>
<feature type="domain" description="OmpR/PhoB-type" evidence="9">
    <location>
        <begin position="133"/>
        <end position="235"/>
    </location>
</feature>
<evidence type="ECO:0000259" key="8">
    <source>
        <dbReference type="PROSITE" id="PS50110"/>
    </source>
</evidence>
<dbReference type="InterPro" id="IPR001867">
    <property type="entry name" value="OmpR/PhoB-type_DNA-bd"/>
</dbReference>
<keyword evidence="5" id="KW-0804">Transcription</keyword>
<dbReference type="Proteomes" id="UP000243950">
    <property type="component" value="Unassembled WGS sequence"/>
</dbReference>
<gene>
    <name evidence="10" type="ORF">SAMN05216372_102625</name>
</gene>
<dbReference type="SMART" id="SM00862">
    <property type="entry name" value="Trans_reg_C"/>
    <property type="match status" value="1"/>
</dbReference>
<evidence type="ECO:0000256" key="1">
    <source>
        <dbReference type="ARBA" id="ARBA00022553"/>
    </source>
</evidence>
<keyword evidence="4 7" id="KW-0238">DNA-binding</keyword>
<evidence type="ECO:0000259" key="9">
    <source>
        <dbReference type="PROSITE" id="PS51755"/>
    </source>
</evidence>
<protein>
    <submittedName>
        <fullName evidence="10">DNA-binding response regulator, OmpR family, contains REC and winged-helix (WHTH) domain</fullName>
    </submittedName>
</protein>
<evidence type="ECO:0000256" key="7">
    <source>
        <dbReference type="PROSITE-ProRule" id="PRU01091"/>
    </source>
</evidence>
<feature type="DNA-binding region" description="OmpR/PhoB-type" evidence="7">
    <location>
        <begin position="133"/>
        <end position="235"/>
    </location>
</feature>
<accession>A0A1I1TLF5</accession>
<keyword evidence="2" id="KW-0902">Two-component regulatory system</keyword>
<dbReference type="InterPro" id="IPR011006">
    <property type="entry name" value="CheY-like_superfamily"/>
</dbReference>
<reference evidence="11" key="1">
    <citation type="submission" date="2016-10" db="EMBL/GenBank/DDBJ databases">
        <authorList>
            <person name="Varghese N."/>
            <person name="Submissions S."/>
        </authorList>
    </citation>
    <scope>NUCLEOTIDE SEQUENCE [LARGE SCALE GENOMIC DNA]</scope>
    <source>
        <strain evidence="11">JCM 2783</strain>
    </source>
</reference>
<dbReference type="PROSITE" id="PS51755">
    <property type="entry name" value="OMPR_PHOB"/>
    <property type="match status" value="1"/>
</dbReference>
<comment type="caution">
    <text evidence="6">Lacks conserved residue(s) required for the propagation of feature annotation.</text>
</comment>
<evidence type="ECO:0000256" key="4">
    <source>
        <dbReference type="ARBA" id="ARBA00023125"/>
    </source>
</evidence>
<dbReference type="EMBL" id="FOMO01000002">
    <property type="protein sequence ID" value="SFD59506.1"/>
    <property type="molecule type" value="Genomic_DNA"/>
</dbReference>
<dbReference type="PROSITE" id="PS50110">
    <property type="entry name" value="RESPONSE_REGULATORY"/>
    <property type="match status" value="1"/>
</dbReference>
<dbReference type="GO" id="GO:0005829">
    <property type="term" value="C:cytosol"/>
    <property type="evidence" value="ECO:0007669"/>
    <property type="project" value="TreeGrafter"/>
</dbReference>
<evidence type="ECO:0000256" key="2">
    <source>
        <dbReference type="ARBA" id="ARBA00023012"/>
    </source>
</evidence>